<sequence>MRKTADVVVVGGGTTGCSIACLLARAGAQVRLLERQNVASGSSGASPGIVRQYYADPALVTLAADGLRIYRHWGETVGGDCGFRRTGFLTGVGHGEWDATRAHVERLRSIGMALSLLSADEVRHLCGDIVIDGLAGAVYEPDAGYCDARATAHAFAEAARSSGAMIDEACGVHRVRSKGGRVTGVDTDRGPIDCATVINAAGPWAAGLAATCDAALPIAASRQCVVIVQIDEGTEAALPGFSDRHSGFYIRPDLPGQYFIGSLRAEDSSTVDPDDFERRMCDAEQSRYRDRAAQRFSRLHCAKPIGSRVSFFDDTPDGNPLFGADPRLAGMFVAAGLSGHGFKFAPVFGAAVVDWFLTGRVRDELRAFDVGRF</sequence>
<evidence type="ECO:0000313" key="3">
    <source>
        <dbReference type="EMBL" id="ALL67717.1"/>
    </source>
</evidence>
<dbReference type="Gene3D" id="3.50.50.60">
    <property type="entry name" value="FAD/NAD(P)-binding domain"/>
    <property type="match status" value="1"/>
</dbReference>
<dbReference type="Proteomes" id="UP000019146">
    <property type="component" value="Chromosome 2"/>
</dbReference>
<dbReference type="GO" id="GO:0016491">
    <property type="term" value="F:oxidoreductase activity"/>
    <property type="evidence" value="ECO:0007669"/>
    <property type="project" value="UniProtKB-KW"/>
</dbReference>
<dbReference type="RefSeq" id="WP_035999801.1">
    <property type="nucleotide sequence ID" value="NZ_CP012747.1"/>
</dbReference>
<protein>
    <submittedName>
        <fullName evidence="3">Sarcosine oxidase beta subunit</fullName>
    </submittedName>
</protein>
<dbReference type="InterPro" id="IPR036188">
    <property type="entry name" value="FAD/NAD-bd_sf"/>
</dbReference>
<proteinExistence type="predicted"/>
<dbReference type="Gene3D" id="3.30.9.10">
    <property type="entry name" value="D-Amino Acid Oxidase, subunit A, domain 2"/>
    <property type="match status" value="1"/>
</dbReference>
<dbReference type="SUPFAM" id="SSF51905">
    <property type="entry name" value="FAD/NAD(P)-binding domain"/>
    <property type="match status" value="1"/>
</dbReference>
<dbReference type="PROSITE" id="PS51257">
    <property type="entry name" value="PROKAR_LIPOPROTEIN"/>
    <property type="match status" value="1"/>
</dbReference>
<accession>A0A0N7JUY6</accession>
<name>A0A0N7JUY6_9BURK</name>
<dbReference type="Pfam" id="PF01266">
    <property type="entry name" value="DAO"/>
    <property type="match status" value="1"/>
</dbReference>
<organism evidence="3 4">
    <name type="scientific">Paraburkholderia caribensis MBA4</name>
    <dbReference type="NCBI Taxonomy" id="1323664"/>
    <lineage>
        <taxon>Bacteria</taxon>
        <taxon>Pseudomonadati</taxon>
        <taxon>Pseudomonadota</taxon>
        <taxon>Betaproteobacteria</taxon>
        <taxon>Burkholderiales</taxon>
        <taxon>Burkholderiaceae</taxon>
        <taxon>Paraburkholderia</taxon>
    </lineage>
</organism>
<dbReference type="KEGG" id="bcai:K788_0006337"/>
<dbReference type="GeneID" id="69971508"/>
<evidence type="ECO:0000259" key="2">
    <source>
        <dbReference type="Pfam" id="PF01266"/>
    </source>
</evidence>
<dbReference type="PANTHER" id="PTHR13847:SF287">
    <property type="entry name" value="FAD-DEPENDENT OXIDOREDUCTASE DOMAIN-CONTAINING PROTEIN 1"/>
    <property type="match status" value="1"/>
</dbReference>
<dbReference type="PANTHER" id="PTHR13847">
    <property type="entry name" value="SARCOSINE DEHYDROGENASE-RELATED"/>
    <property type="match status" value="1"/>
</dbReference>
<gene>
    <name evidence="3" type="ORF">K788_0006337</name>
</gene>
<dbReference type="GO" id="GO:0005737">
    <property type="term" value="C:cytoplasm"/>
    <property type="evidence" value="ECO:0007669"/>
    <property type="project" value="TreeGrafter"/>
</dbReference>
<dbReference type="InterPro" id="IPR006076">
    <property type="entry name" value="FAD-dep_OxRdtase"/>
</dbReference>
<dbReference type="AlphaFoldDB" id="A0A0N7JUY6"/>
<feature type="domain" description="FAD dependent oxidoreductase" evidence="2">
    <location>
        <begin position="6"/>
        <end position="355"/>
    </location>
</feature>
<evidence type="ECO:0000256" key="1">
    <source>
        <dbReference type="ARBA" id="ARBA00023002"/>
    </source>
</evidence>
<keyword evidence="1" id="KW-0560">Oxidoreductase</keyword>
<dbReference type="EMBL" id="CP012747">
    <property type="protein sequence ID" value="ALL67717.1"/>
    <property type="molecule type" value="Genomic_DNA"/>
</dbReference>
<reference evidence="3 4" key="1">
    <citation type="journal article" date="2014" name="Genome Announc.">
        <title>Draft Genome Sequence of the Haloacid-Degrading Burkholderia caribensis Strain MBA4.</title>
        <authorList>
            <person name="Pan Y."/>
            <person name="Kong K.F."/>
            <person name="Tsang J.S."/>
        </authorList>
    </citation>
    <scope>NUCLEOTIDE SEQUENCE [LARGE SCALE GENOMIC DNA]</scope>
    <source>
        <strain evidence="3 4">MBA4</strain>
    </source>
</reference>
<evidence type="ECO:0000313" key="4">
    <source>
        <dbReference type="Proteomes" id="UP000019146"/>
    </source>
</evidence>